<feature type="compositionally biased region" description="Low complexity" evidence="1">
    <location>
        <begin position="240"/>
        <end position="258"/>
    </location>
</feature>
<organism evidence="2 3">
    <name type="scientific">Microthlaspi erraticum</name>
    <dbReference type="NCBI Taxonomy" id="1685480"/>
    <lineage>
        <taxon>Eukaryota</taxon>
        <taxon>Viridiplantae</taxon>
        <taxon>Streptophyta</taxon>
        <taxon>Embryophyta</taxon>
        <taxon>Tracheophyta</taxon>
        <taxon>Spermatophyta</taxon>
        <taxon>Magnoliopsida</taxon>
        <taxon>eudicotyledons</taxon>
        <taxon>Gunneridae</taxon>
        <taxon>Pentapetalae</taxon>
        <taxon>rosids</taxon>
        <taxon>malvids</taxon>
        <taxon>Brassicales</taxon>
        <taxon>Brassicaceae</taxon>
        <taxon>Coluteocarpeae</taxon>
        <taxon>Microthlaspi</taxon>
    </lineage>
</organism>
<proteinExistence type="predicted"/>
<comment type="caution">
    <text evidence="2">The sequence shown here is derived from an EMBL/GenBank/DDBJ whole genome shotgun (WGS) entry which is preliminary data.</text>
</comment>
<feature type="region of interest" description="Disordered" evidence="1">
    <location>
        <begin position="124"/>
        <end position="159"/>
    </location>
</feature>
<feature type="compositionally biased region" description="Basic and acidic residues" evidence="1">
    <location>
        <begin position="125"/>
        <end position="137"/>
    </location>
</feature>
<evidence type="ECO:0000313" key="2">
    <source>
        <dbReference type="EMBL" id="CAA7024335.1"/>
    </source>
</evidence>
<feature type="region of interest" description="Disordered" evidence="1">
    <location>
        <begin position="238"/>
        <end position="272"/>
    </location>
</feature>
<evidence type="ECO:0008006" key="4">
    <source>
        <dbReference type="Google" id="ProtNLM"/>
    </source>
</evidence>
<protein>
    <recommendedName>
        <fullName evidence="4">BZIP domain-containing protein</fullName>
    </recommendedName>
</protein>
<dbReference type="PANTHER" id="PTHR46835:SF2">
    <property type="entry name" value="BZIP TRANSCRIPTION FACTOR"/>
    <property type="match status" value="1"/>
</dbReference>
<evidence type="ECO:0000313" key="3">
    <source>
        <dbReference type="Proteomes" id="UP000467841"/>
    </source>
</evidence>
<dbReference type="OrthoDB" id="1878267at2759"/>
<dbReference type="InterPro" id="IPR044797">
    <property type="entry name" value="At4g06598-like"/>
</dbReference>
<sequence>MHHHSASLDNLLLEEQPAWLDELLSEPASPKMNKGHHRRSASDTSAYLDSAFMPFQEEDPMKSHFAGPSWLDHSINNRHDDMWQRNPYEKPGKFGWEMANANGTNLHTHVSWGAVNRVGNAASKPAEKQVNKMKEGVPTKPDAPGSKTDSKRIKHQNAHRARLRRLEYISDLERTIQVLQVEGCEMSSAIHYLDQQLIMLSMENRALKQRMDSLAEIQKLKHVEQQFLEREIGNLKFRRQQQQQQPQQNQKQMPQTQQNRHNKYRPNATQEAESQFAALAI</sequence>
<reference evidence="2" key="1">
    <citation type="submission" date="2020-01" db="EMBL/GenBank/DDBJ databases">
        <authorList>
            <person name="Mishra B."/>
        </authorList>
    </citation>
    <scope>NUCLEOTIDE SEQUENCE [LARGE SCALE GENOMIC DNA]</scope>
</reference>
<evidence type="ECO:0000256" key="1">
    <source>
        <dbReference type="SAM" id="MobiDB-lite"/>
    </source>
</evidence>
<dbReference type="PANTHER" id="PTHR46835">
    <property type="entry name" value="BASIC-LEUCINE ZIPPER (BZIP) TRANSCRIPTION FACTOR FAMILY PROTEIN-RELATED"/>
    <property type="match status" value="1"/>
</dbReference>
<dbReference type="AlphaFoldDB" id="A0A6D2I6X5"/>
<dbReference type="EMBL" id="CACVBM020000888">
    <property type="protein sequence ID" value="CAA7024335.1"/>
    <property type="molecule type" value="Genomic_DNA"/>
</dbReference>
<gene>
    <name evidence="2" type="ORF">MERR_LOCUS11570</name>
</gene>
<name>A0A6D2I6X5_9BRAS</name>
<dbReference type="Proteomes" id="UP000467841">
    <property type="component" value="Unassembled WGS sequence"/>
</dbReference>
<accession>A0A6D2I6X5</accession>
<keyword evidence="3" id="KW-1185">Reference proteome</keyword>